<feature type="region of interest" description="Disordered" evidence="1">
    <location>
        <begin position="1"/>
        <end position="33"/>
    </location>
</feature>
<keyword evidence="3" id="KW-1185">Reference proteome</keyword>
<dbReference type="AlphaFoldDB" id="A0AAD9QR92"/>
<reference evidence="2" key="2">
    <citation type="journal article" date="2023" name="Science">
        <title>Genomic signatures of disease resistance in endangered staghorn corals.</title>
        <authorList>
            <person name="Vollmer S.V."/>
            <person name="Selwyn J.D."/>
            <person name="Despard B.A."/>
            <person name="Roesel C.L."/>
        </authorList>
    </citation>
    <scope>NUCLEOTIDE SEQUENCE</scope>
    <source>
        <strain evidence="2">K2</strain>
    </source>
</reference>
<evidence type="ECO:0000256" key="1">
    <source>
        <dbReference type="SAM" id="MobiDB-lite"/>
    </source>
</evidence>
<name>A0AAD9QR92_ACRCE</name>
<feature type="region of interest" description="Disordered" evidence="1">
    <location>
        <begin position="65"/>
        <end position="88"/>
    </location>
</feature>
<reference evidence="2" key="1">
    <citation type="journal article" date="2023" name="G3 (Bethesda)">
        <title>Whole genome assembly and annotation of the endangered Caribbean coral Acropora cervicornis.</title>
        <authorList>
            <person name="Selwyn J.D."/>
            <person name="Vollmer S.V."/>
        </authorList>
    </citation>
    <scope>NUCLEOTIDE SEQUENCE</scope>
    <source>
        <strain evidence="2">K2</strain>
    </source>
</reference>
<evidence type="ECO:0000313" key="2">
    <source>
        <dbReference type="EMBL" id="KAK2566008.1"/>
    </source>
</evidence>
<sequence>MLNLPRSRPKMAQRRFGSDSAGSSPGSVSPTLHSCLLESPVFQTPRALSAQDEIVRLENAEASEIEPLMTEESRYESIENPNPDDQRASISLHFRGRSSRDKIGSMSKWKILSVKKTGTRRIIRPDELSSVVRHSSRTTEDSSSRRIMRLVPVFTLLRDE</sequence>
<accession>A0AAD9QR92</accession>
<proteinExistence type="predicted"/>
<gene>
    <name evidence="2" type="ORF">P5673_010330</name>
</gene>
<evidence type="ECO:0000313" key="3">
    <source>
        <dbReference type="Proteomes" id="UP001249851"/>
    </source>
</evidence>
<dbReference type="Proteomes" id="UP001249851">
    <property type="component" value="Unassembled WGS sequence"/>
</dbReference>
<feature type="compositionally biased region" description="Low complexity" evidence="1">
    <location>
        <begin position="18"/>
        <end position="29"/>
    </location>
</feature>
<organism evidence="2 3">
    <name type="scientific">Acropora cervicornis</name>
    <name type="common">Staghorn coral</name>
    <dbReference type="NCBI Taxonomy" id="6130"/>
    <lineage>
        <taxon>Eukaryota</taxon>
        <taxon>Metazoa</taxon>
        <taxon>Cnidaria</taxon>
        <taxon>Anthozoa</taxon>
        <taxon>Hexacorallia</taxon>
        <taxon>Scleractinia</taxon>
        <taxon>Astrocoeniina</taxon>
        <taxon>Acroporidae</taxon>
        <taxon>Acropora</taxon>
    </lineage>
</organism>
<dbReference type="EMBL" id="JARQWQ010000018">
    <property type="protein sequence ID" value="KAK2566008.1"/>
    <property type="molecule type" value="Genomic_DNA"/>
</dbReference>
<comment type="caution">
    <text evidence="2">The sequence shown here is derived from an EMBL/GenBank/DDBJ whole genome shotgun (WGS) entry which is preliminary data.</text>
</comment>
<protein>
    <submittedName>
        <fullName evidence="2">Uncharacterized protein</fullName>
    </submittedName>
</protein>